<dbReference type="Proteomes" id="UP000007148">
    <property type="component" value="Unassembled WGS sequence"/>
</dbReference>
<organism evidence="1 2">
    <name type="scientific">Serendipita indica (strain DSM 11827)</name>
    <name type="common">Root endophyte fungus</name>
    <name type="synonym">Piriformospora indica</name>
    <dbReference type="NCBI Taxonomy" id="1109443"/>
    <lineage>
        <taxon>Eukaryota</taxon>
        <taxon>Fungi</taxon>
        <taxon>Dikarya</taxon>
        <taxon>Basidiomycota</taxon>
        <taxon>Agaricomycotina</taxon>
        <taxon>Agaricomycetes</taxon>
        <taxon>Sebacinales</taxon>
        <taxon>Serendipitaceae</taxon>
        <taxon>Serendipita</taxon>
    </lineage>
</organism>
<name>G4U0B4_SERID</name>
<dbReference type="HOGENOM" id="CLU_1678617_0_0_1"/>
<evidence type="ECO:0000313" key="2">
    <source>
        <dbReference type="Proteomes" id="UP000007148"/>
    </source>
</evidence>
<evidence type="ECO:0000313" key="1">
    <source>
        <dbReference type="EMBL" id="CCA77007.1"/>
    </source>
</evidence>
<reference evidence="1 2" key="1">
    <citation type="journal article" date="2011" name="PLoS Pathog.">
        <title>Endophytic Life Strategies Decoded by Genome and Transcriptome Analyses of the Mutualistic Root Symbiont Piriformospora indica.</title>
        <authorList>
            <person name="Zuccaro A."/>
            <person name="Lahrmann U."/>
            <person name="Guldener U."/>
            <person name="Langen G."/>
            <person name="Pfiffi S."/>
            <person name="Biedenkopf D."/>
            <person name="Wong P."/>
            <person name="Samans B."/>
            <person name="Grimm C."/>
            <person name="Basiewicz M."/>
            <person name="Murat C."/>
            <person name="Martin F."/>
            <person name="Kogel K.H."/>
        </authorList>
    </citation>
    <scope>NUCLEOTIDE SEQUENCE [LARGE SCALE GENOMIC DNA]</scope>
    <source>
        <strain evidence="1 2">DSM 11827</strain>
    </source>
</reference>
<sequence length="157" mass="17086">MTEPPSTERSLLHSPSVSSRLGALQQMLSSKRASWAQSHTTSTISSSVSSNLFITSSQQASPSASPELAQLDLWVEGNLAPTDNDHRRSLIALFPPTDQDPIEPTTGEEDNSTLDIMNIIYDAQERANADTFSLAETLTCPNSLEVDMDVGTKDYEK</sequence>
<comment type="caution">
    <text evidence="1">The sequence shown here is derived from an EMBL/GenBank/DDBJ whole genome shotgun (WGS) entry which is preliminary data.</text>
</comment>
<keyword evidence="2" id="KW-1185">Reference proteome</keyword>
<accession>G4U0B4</accession>
<dbReference type="EMBL" id="CAFZ01001182">
    <property type="protein sequence ID" value="CCA77007.1"/>
    <property type="molecule type" value="Genomic_DNA"/>
</dbReference>
<gene>
    <name evidence="1" type="ORF">PIIN_10992</name>
</gene>
<protein>
    <submittedName>
        <fullName evidence="1">Uncharacterized protein</fullName>
    </submittedName>
</protein>
<dbReference type="InParanoid" id="G4U0B4"/>
<dbReference type="AlphaFoldDB" id="G4U0B4"/>
<proteinExistence type="predicted"/>